<evidence type="ECO:0000313" key="4">
    <source>
        <dbReference type="Proteomes" id="UP000639396"/>
    </source>
</evidence>
<dbReference type="SUPFAM" id="SSF52972">
    <property type="entry name" value="ITPase-like"/>
    <property type="match status" value="1"/>
</dbReference>
<protein>
    <submittedName>
        <fullName evidence="3">Uncharacterized protein</fullName>
    </submittedName>
</protein>
<dbReference type="EMBL" id="JACXJA010000038">
    <property type="protein sequence ID" value="MBD2865194.1"/>
    <property type="molecule type" value="Genomic_DNA"/>
</dbReference>
<dbReference type="GO" id="GO:0016787">
    <property type="term" value="F:hydrolase activity"/>
    <property type="evidence" value="ECO:0007669"/>
    <property type="project" value="UniProtKB-KW"/>
</dbReference>
<dbReference type="Proteomes" id="UP000639396">
    <property type="component" value="Unassembled WGS sequence"/>
</dbReference>
<gene>
    <name evidence="3" type="ORF">IDH45_24740</name>
</gene>
<evidence type="ECO:0000256" key="1">
    <source>
        <dbReference type="ARBA" id="ARBA00022801"/>
    </source>
</evidence>
<accession>A0A927CD04</accession>
<feature type="transmembrane region" description="Helical" evidence="2">
    <location>
        <begin position="12"/>
        <end position="37"/>
    </location>
</feature>
<sequence length="83" mass="9260">MIAIDGIRGGGVVPMGAFIVIMLGCFACFGAVFGIVYRWIGKDTYEYDNEFVWDRHHATLEQMEFARKNKKPGQEDQAGADAK</sequence>
<proteinExistence type="predicted"/>
<evidence type="ECO:0000256" key="2">
    <source>
        <dbReference type="SAM" id="Phobius"/>
    </source>
</evidence>
<reference evidence="3" key="1">
    <citation type="submission" date="2020-09" db="EMBL/GenBank/DDBJ databases">
        <title>A novel bacterium of genus Paenibacillus, isolated from South China Sea.</title>
        <authorList>
            <person name="Huang H."/>
            <person name="Mo K."/>
            <person name="Hu Y."/>
        </authorList>
    </citation>
    <scope>NUCLEOTIDE SEQUENCE</scope>
    <source>
        <strain evidence="3">IB182363</strain>
    </source>
</reference>
<name>A0A927CD04_9BACL</name>
<keyword evidence="2" id="KW-0812">Transmembrane</keyword>
<keyword evidence="4" id="KW-1185">Reference proteome</keyword>
<evidence type="ECO:0000313" key="3">
    <source>
        <dbReference type="EMBL" id="MBD2865194.1"/>
    </source>
</evidence>
<comment type="caution">
    <text evidence="3">The sequence shown here is derived from an EMBL/GenBank/DDBJ whole genome shotgun (WGS) entry which is preliminary data.</text>
</comment>
<keyword evidence="2" id="KW-0472">Membrane</keyword>
<dbReference type="AlphaFoldDB" id="A0A927CD04"/>
<keyword evidence="1" id="KW-0378">Hydrolase</keyword>
<dbReference type="InterPro" id="IPR029001">
    <property type="entry name" value="ITPase-like_fam"/>
</dbReference>
<keyword evidence="2" id="KW-1133">Transmembrane helix</keyword>
<dbReference type="RefSeq" id="WP_190930812.1">
    <property type="nucleotide sequence ID" value="NZ_JACXJA010000038.1"/>
</dbReference>
<organism evidence="3 4">
    <name type="scientific">Paenibacillus oceani</name>
    <dbReference type="NCBI Taxonomy" id="2772510"/>
    <lineage>
        <taxon>Bacteria</taxon>
        <taxon>Bacillati</taxon>
        <taxon>Bacillota</taxon>
        <taxon>Bacilli</taxon>
        <taxon>Bacillales</taxon>
        <taxon>Paenibacillaceae</taxon>
        <taxon>Paenibacillus</taxon>
    </lineage>
</organism>